<sequence>MVTGGFRSIEGMNQALDSNDFDIVGIARLMAIDPDAPKYLLAGTNSKQTVQPIKTGIKKIDRLGIMEVLWYTQQLNRIAQGKAPKPKESGLWAFIKSVLRSGWGTYATQRTRTK</sequence>
<proteinExistence type="predicted"/>
<dbReference type="Proteomes" id="UP000243661">
    <property type="component" value="Unassembled WGS sequence"/>
</dbReference>
<name>A0A1C4GR55_9GAMM</name>
<accession>A0A1C4GR55</accession>
<evidence type="ECO:0000313" key="2">
    <source>
        <dbReference type="Proteomes" id="UP000243661"/>
    </source>
</evidence>
<gene>
    <name evidence="1" type="ORF">GA0116959_10139</name>
</gene>
<protein>
    <recommendedName>
        <fullName evidence="3">NADH:flavin oxidoreductase / NADH oxidase family protein</fullName>
    </recommendedName>
</protein>
<evidence type="ECO:0008006" key="3">
    <source>
        <dbReference type="Google" id="ProtNLM"/>
    </source>
</evidence>
<dbReference type="EMBL" id="FMBK01000001">
    <property type="protein sequence ID" value="SCC70707.1"/>
    <property type="molecule type" value="Genomic_DNA"/>
</dbReference>
<evidence type="ECO:0000313" key="1">
    <source>
        <dbReference type="EMBL" id="SCC70707.1"/>
    </source>
</evidence>
<dbReference type="AlphaFoldDB" id="A0A1C4GR55"/>
<dbReference type="SUPFAM" id="SSF51395">
    <property type="entry name" value="FMN-linked oxidoreductases"/>
    <property type="match status" value="1"/>
</dbReference>
<reference evidence="1 2" key="1">
    <citation type="submission" date="2016-08" db="EMBL/GenBank/DDBJ databases">
        <authorList>
            <person name="Seilhamer J.J."/>
        </authorList>
    </citation>
    <scope>NUCLEOTIDE SEQUENCE [LARGE SCALE GENOMIC DNA]</scope>
    <source>
        <strain evidence="1 2">ANC 4874</strain>
    </source>
</reference>
<dbReference type="InterPro" id="IPR013785">
    <property type="entry name" value="Aldolase_TIM"/>
</dbReference>
<organism evidence="1 2">
    <name type="scientific">Acinetobacter albensis</name>
    <dbReference type="NCBI Taxonomy" id="1673609"/>
    <lineage>
        <taxon>Bacteria</taxon>
        <taxon>Pseudomonadati</taxon>
        <taxon>Pseudomonadota</taxon>
        <taxon>Gammaproteobacteria</taxon>
        <taxon>Moraxellales</taxon>
        <taxon>Moraxellaceae</taxon>
        <taxon>Acinetobacter</taxon>
    </lineage>
</organism>
<dbReference type="Gene3D" id="3.20.20.70">
    <property type="entry name" value="Aldolase class I"/>
    <property type="match status" value="1"/>
</dbReference>